<dbReference type="NCBIfam" id="TIGR00638">
    <property type="entry name" value="Mop"/>
    <property type="match status" value="2"/>
</dbReference>
<dbReference type="InterPro" id="IPR004606">
    <property type="entry name" value="Mop_domain"/>
</dbReference>
<dbReference type="Pfam" id="PF00126">
    <property type="entry name" value="HTH_1"/>
    <property type="match status" value="1"/>
</dbReference>
<evidence type="ECO:0000259" key="6">
    <source>
        <dbReference type="PROSITE" id="PS51866"/>
    </source>
</evidence>
<dbReference type="EMBL" id="JBHSAF010000014">
    <property type="protein sequence ID" value="MFC3913880.1"/>
    <property type="molecule type" value="Genomic_DNA"/>
</dbReference>
<name>A0ABV8CPD0_9GAMM</name>
<dbReference type="InterPro" id="IPR036390">
    <property type="entry name" value="WH_DNA-bd_sf"/>
</dbReference>
<evidence type="ECO:0000256" key="5">
    <source>
        <dbReference type="PIRNR" id="PIRNR005763"/>
    </source>
</evidence>
<dbReference type="PANTHER" id="PTHR30432">
    <property type="entry name" value="TRANSCRIPTIONAL REGULATOR MODE"/>
    <property type="match status" value="1"/>
</dbReference>
<evidence type="ECO:0000256" key="2">
    <source>
        <dbReference type="ARBA" id="ARBA00022448"/>
    </source>
</evidence>
<dbReference type="InterPro" id="IPR003725">
    <property type="entry name" value="ModE-bd_N"/>
</dbReference>
<dbReference type="PROSITE" id="PS51866">
    <property type="entry name" value="MOP"/>
    <property type="match status" value="2"/>
</dbReference>
<proteinExistence type="inferred from homology"/>
<dbReference type="PIRSF" id="PIRSF005763">
    <property type="entry name" value="Txn_reg_ModE"/>
    <property type="match status" value="1"/>
</dbReference>
<dbReference type="InterPro" id="IPR008995">
    <property type="entry name" value="Mo/tungstate-bd_C_term_dom"/>
</dbReference>
<dbReference type="RefSeq" id="WP_377152295.1">
    <property type="nucleotide sequence ID" value="NZ_JBHSAF010000014.1"/>
</dbReference>
<dbReference type="SUPFAM" id="SSF50331">
    <property type="entry name" value="MOP-like"/>
    <property type="match status" value="2"/>
</dbReference>
<dbReference type="NCBIfam" id="TIGR00637">
    <property type="entry name" value="ModE_repress"/>
    <property type="match status" value="1"/>
</dbReference>
<dbReference type="SUPFAM" id="SSF46785">
    <property type="entry name" value="Winged helix' DNA-binding domain"/>
    <property type="match status" value="1"/>
</dbReference>
<sequence>MTLSNHKLKTRLEVDTEFGTFLGDTRISLLEAIGKYGSISRAAKTIPISYKTAWDAIDAMNNLAEQPLVIGAAGGRNGGGTQLTDYGQRVIALYRAVEAEYQQAMDRLAAQMDNAQSANFKAFQQLLRRMSMQTSARNQFAGKIVAMRSGEVDFEVRLQLDDDNEIVSVITRESAEAMQLQLGMELFAIVKSSSVLLMTDTDIKTTARNKMRGQIARIHDGPVNAEISLQLAGGKTVCAVVTRDSVERLELKEGATAVAFFKASSVLLCKR</sequence>
<keyword evidence="3 5" id="KW-0500">Molybdenum</keyword>
<dbReference type="Proteomes" id="UP001595692">
    <property type="component" value="Unassembled WGS sequence"/>
</dbReference>
<keyword evidence="2 5" id="KW-0813">Transport</keyword>
<dbReference type="InterPro" id="IPR005116">
    <property type="entry name" value="Transp-assoc_OB_typ1"/>
</dbReference>
<comment type="caution">
    <text evidence="7">The sequence shown here is derived from an EMBL/GenBank/DDBJ whole genome shotgun (WGS) entry which is preliminary data.</text>
</comment>
<feature type="domain" description="Mop" evidence="6">
    <location>
        <begin position="133"/>
        <end position="199"/>
    </location>
</feature>
<dbReference type="InterPro" id="IPR000847">
    <property type="entry name" value="LysR_HTH_N"/>
</dbReference>
<dbReference type="Gene3D" id="1.10.10.10">
    <property type="entry name" value="Winged helix-like DNA-binding domain superfamily/Winged helix DNA-binding domain"/>
    <property type="match status" value="1"/>
</dbReference>
<keyword evidence="8" id="KW-1185">Reference proteome</keyword>
<evidence type="ECO:0000313" key="7">
    <source>
        <dbReference type="EMBL" id="MFC3913880.1"/>
    </source>
</evidence>
<dbReference type="Gene3D" id="2.40.50.100">
    <property type="match status" value="2"/>
</dbReference>
<dbReference type="Pfam" id="PF03459">
    <property type="entry name" value="TOBE"/>
    <property type="match status" value="2"/>
</dbReference>
<dbReference type="InterPro" id="IPR051815">
    <property type="entry name" value="Molybdate_resp_trans_reg"/>
</dbReference>
<reference evidence="8" key="1">
    <citation type="journal article" date="2019" name="Int. J. Syst. Evol. Microbiol.">
        <title>The Global Catalogue of Microorganisms (GCM) 10K type strain sequencing project: providing services to taxonomists for standard genome sequencing and annotation.</title>
        <authorList>
            <consortium name="The Broad Institute Genomics Platform"/>
            <consortium name="The Broad Institute Genome Sequencing Center for Infectious Disease"/>
            <person name="Wu L."/>
            <person name="Ma J."/>
        </authorList>
    </citation>
    <scope>NUCLEOTIDE SEQUENCE [LARGE SCALE GENOMIC DNA]</scope>
    <source>
        <strain evidence="8">CCUG 54939</strain>
    </source>
</reference>
<evidence type="ECO:0000313" key="8">
    <source>
        <dbReference type="Proteomes" id="UP001595692"/>
    </source>
</evidence>
<feature type="domain" description="Mop" evidence="6">
    <location>
        <begin position="204"/>
        <end position="270"/>
    </location>
</feature>
<gene>
    <name evidence="7" type="ORF">ACFOSS_10425</name>
</gene>
<organism evidence="7 8">
    <name type="scientific">Pseudaeromonas sharmana</name>
    <dbReference type="NCBI Taxonomy" id="328412"/>
    <lineage>
        <taxon>Bacteria</taxon>
        <taxon>Pseudomonadati</taxon>
        <taxon>Pseudomonadota</taxon>
        <taxon>Gammaproteobacteria</taxon>
        <taxon>Aeromonadales</taxon>
        <taxon>Aeromonadaceae</taxon>
        <taxon>Pseudaeromonas</taxon>
    </lineage>
</organism>
<evidence type="ECO:0000256" key="3">
    <source>
        <dbReference type="ARBA" id="ARBA00022505"/>
    </source>
</evidence>
<protein>
    <submittedName>
        <fullName evidence="7">TOBE domain-containing protein</fullName>
    </submittedName>
</protein>
<dbReference type="PANTHER" id="PTHR30432:SF1">
    <property type="entry name" value="DNA-BINDING TRANSCRIPTIONAL DUAL REGULATOR MODE"/>
    <property type="match status" value="1"/>
</dbReference>
<dbReference type="InterPro" id="IPR016462">
    <property type="entry name" value="ModE"/>
</dbReference>
<dbReference type="InterPro" id="IPR036388">
    <property type="entry name" value="WH-like_DNA-bd_sf"/>
</dbReference>
<evidence type="ECO:0000256" key="1">
    <source>
        <dbReference type="ARBA" id="ARBA00008110"/>
    </source>
</evidence>
<evidence type="ECO:0000256" key="4">
    <source>
        <dbReference type="ARBA" id="ARBA00022737"/>
    </source>
</evidence>
<accession>A0ABV8CPD0</accession>
<keyword evidence="4" id="KW-0677">Repeat</keyword>
<comment type="similarity">
    <text evidence="1 5">Belongs to the ModE family.</text>
</comment>